<evidence type="ECO:0000256" key="3">
    <source>
        <dbReference type="ARBA" id="ARBA00022827"/>
    </source>
</evidence>
<dbReference type="RefSeq" id="XP_040769577.1">
    <property type="nucleotide sequence ID" value="XM_040911430.1"/>
</dbReference>
<dbReference type="GO" id="GO:0005737">
    <property type="term" value="C:cytoplasm"/>
    <property type="evidence" value="ECO:0007669"/>
    <property type="project" value="TreeGrafter"/>
</dbReference>
<dbReference type="SUPFAM" id="SSF51905">
    <property type="entry name" value="FAD/NAD(P)-binding domain"/>
    <property type="match status" value="1"/>
</dbReference>
<gene>
    <name evidence="6" type="ORF">LAESUDRAFT_746717</name>
</gene>
<evidence type="ECO:0000313" key="7">
    <source>
        <dbReference type="Proteomes" id="UP000076871"/>
    </source>
</evidence>
<evidence type="ECO:0000259" key="5">
    <source>
        <dbReference type="Pfam" id="PF07992"/>
    </source>
</evidence>
<dbReference type="InterPro" id="IPR036188">
    <property type="entry name" value="FAD/NAD-bd_sf"/>
</dbReference>
<proteinExistence type="inferred from homology"/>
<dbReference type="EMBL" id="KV427606">
    <property type="protein sequence ID" value="KZT11929.1"/>
    <property type="molecule type" value="Genomic_DNA"/>
</dbReference>
<keyword evidence="3" id="KW-0274">FAD</keyword>
<dbReference type="AlphaFoldDB" id="A0A165HMI0"/>
<evidence type="ECO:0000256" key="1">
    <source>
        <dbReference type="ARBA" id="ARBA00006442"/>
    </source>
</evidence>
<organism evidence="6 7">
    <name type="scientific">Laetiporus sulphureus 93-53</name>
    <dbReference type="NCBI Taxonomy" id="1314785"/>
    <lineage>
        <taxon>Eukaryota</taxon>
        <taxon>Fungi</taxon>
        <taxon>Dikarya</taxon>
        <taxon>Basidiomycota</taxon>
        <taxon>Agaricomycotina</taxon>
        <taxon>Agaricomycetes</taxon>
        <taxon>Polyporales</taxon>
        <taxon>Laetiporus</taxon>
    </lineage>
</organism>
<dbReference type="PANTHER" id="PTHR43735:SF3">
    <property type="entry name" value="FERROPTOSIS SUPPRESSOR PROTEIN 1"/>
    <property type="match status" value="1"/>
</dbReference>
<dbReference type="InterPro" id="IPR023753">
    <property type="entry name" value="FAD/NAD-binding_dom"/>
</dbReference>
<keyword evidence="2" id="KW-0285">Flavoprotein</keyword>
<keyword evidence="4" id="KW-0560">Oxidoreductase</keyword>
<dbReference type="GO" id="GO:0004174">
    <property type="term" value="F:electron-transferring-flavoprotein dehydrogenase activity"/>
    <property type="evidence" value="ECO:0007669"/>
    <property type="project" value="TreeGrafter"/>
</dbReference>
<evidence type="ECO:0000256" key="2">
    <source>
        <dbReference type="ARBA" id="ARBA00022630"/>
    </source>
</evidence>
<evidence type="ECO:0000313" key="6">
    <source>
        <dbReference type="EMBL" id="KZT11929.1"/>
    </source>
</evidence>
<feature type="domain" description="FAD/NAD(P)-binding" evidence="5">
    <location>
        <begin position="6"/>
        <end position="69"/>
    </location>
</feature>
<accession>A0A165HMI0</accession>
<comment type="similarity">
    <text evidence="1">Belongs to the FAD-dependent oxidoreductase family.</text>
</comment>
<dbReference type="GeneID" id="63828458"/>
<dbReference type="InParanoid" id="A0A165HMI0"/>
<dbReference type="Gene3D" id="3.50.50.100">
    <property type="match status" value="1"/>
</dbReference>
<dbReference type="OrthoDB" id="202203at2759"/>
<sequence>MALPTANLIVVTFGPRPNTAWIASLGADVLDERGLMRVEPTFEVVDHPGVFAIGDITDCNEQKQAQKYPVHVAVAAPNIVSYLEGRPLTKPYKGSMEIILIPIGKNRGVAYYDESFTAFVASNDSLRGLLCDMRTRTSRIYGKDQ</sequence>
<dbReference type="Proteomes" id="UP000076871">
    <property type="component" value="Unassembled WGS sequence"/>
</dbReference>
<evidence type="ECO:0000256" key="4">
    <source>
        <dbReference type="ARBA" id="ARBA00023002"/>
    </source>
</evidence>
<name>A0A165HMI0_9APHY</name>
<dbReference type="GO" id="GO:0050660">
    <property type="term" value="F:flavin adenine dinucleotide binding"/>
    <property type="evidence" value="ECO:0007669"/>
    <property type="project" value="TreeGrafter"/>
</dbReference>
<dbReference type="PANTHER" id="PTHR43735">
    <property type="entry name" value="APOPTOSIS-INDUCING FACTOR 1"/>
    <property type="match status" value="1"/>
</dbReference>
<protein>
    <recommendedName>
        <fullName evidence="5">FAD/NAD(P)-binding domain-containing protein</fullName>
    </recommendedName>
</protein>
<keyword evidence="7" id="KW-1185">Reference proteome</keyword>
<reference evidence="6 7" key="1">
    <citation type="journal article" date="2016" name="Mol. Biol. Evol.">
        <title>Comparative Genomics of Early-Diverging Mushroom-Forming Fungi Provides Insights into the Origins of Lignocellulose Decay Capabilities.</title>
        <authorList>
            <person name="Nagy L.G."/>
            <person name="Riley R."/>
            <person name="Tritt A."/>
            <person name="Adam C."/>
            <person name="Daum C."/>
            <person name="Floudas D."/>
            <person name="Sun H."/>
            <person name="Yadav J.S."/>
            <person name="Pangilinan J."/>
            <person name="Larsson K.H."/>
            <person name="Matsuura K."/>
            <person name="Barry K."/>
            <person name="Labutti K."/>
            <person name="Kuo R."/>
            <person name="Ohm R.A."/>
            <person name="Bhattacharya S.S."/>
            <person name="Shirouzu T."/>
            <person name="Yoshinaga Y."/>
            <person name="Martin F.M."/>
            <person name="Grigoriev I.V."/>
            <person name="Hibbett D.S."/>
        </authorList>
    </citation>
    <scope>NUCLEOTIDE SEQUENCE [LARGE SCALE GENOMIC DNA]</scope>
    <source>
        <strain evidence="6 7">93-53</strain>
    </source>
</reference>
<dbReference type="Pfam" id="PF07992">
    <property type="entry name" value="Pyr_redox_2"/>
    <property type="match status" value="1"/>
</dbReference>
<dbReference type="STRING" id="1314785.A0A165HMI0"/>